<feature type="signal peptide" evidence="1">
    <location>
        <begin position="1"/>
        <end position="23"/>
    </location>
</feature>
<name>A0A9D9HEW5_9BACT</name>
<dbReference type="AlphaFoldDB" id="A0A9D9HEW5"/>
<dbReference type="InterPro" id="IPR028082">
    <property type="entry name" value="Peripla_BP_I"/>
</dbReference>
<keyword evidence="1" id="KW-0732">Signal</keyword>
<gene>
    <name evidence="3" type="ORF">IAC32_05965</name>
</gene>
<dbReference type="PANTHER" id="PTHR33734">
    <property type="entry name" value="LYSM DOMAIN-CONTAINING GPI-ANCHORED PROTEIN 2"/>
    <property type="match status" value="1"/>
</dbReference>
<evidence type="ECO:0000313" key="3">
    <source>
        <dbReference type="EMBL" id="MBO8447272.1"/>
    </source>
</evidence>
<evidence type="ECO:0000313" key="4">
    <source>
        <dbReference type="Proteomes" id="UP000823637"/>
    </source>
</evidence>
<sequence>MKKLIFAIASVCLLLASGTPALAESYPKTTENGKEYYLYKVHKSEGFYSIGKRFKISREEIVRYNPETAEGIKLGQVLKIPVNNDNKSLTFQEAEDGYSQLPDYEIEDSGKTHRVKAKETLYGISNRYDVSVDDILALNPQAVKLEAGMVLRVPRKINRDRTETALESRRLQNEQEKAAVEFARQTEATVPDTTGVPDPQSPFLVDETDIAGVFTEAADEIGKHGLNSLRVAIMMPFSLDSLNRDNNMNHFVDFYRGCLIAADSLVNNGMDITIDAYDIGKTAMELSTVLANPDLKKSDIIIGPAYSSQIYYVADYAKTHGIRLVVPFTNNVKEINDNKYIFQILCPQKQLFDKVSDYYAGQWSGKTVMIVKPDTIGITYNKRDFTDLLIPKLQSRGIPVTYIPETGLPDCVDSLAAVIDTAGTSSAGIYARQPQKEIVLIIPTSNRPKLMELSEHLTRINNKGVTVFAFPEWDGYQLKELYVKPVQTFNSYKPDPINEETVNFFAIYNKKFGKPVKQTRPSFALIGYDIMMYFSEQWQQNGKGMEQGLEAETKTQLSFDFERQGNGGYINKGVFHDLFGMDGIIQSN</sequence>
<accession>A0A9D9HEW5</accession>
<feature type="domain" description="LysM" evidence="2">
    <location>
        <begin position="111"/>
        <end position="159"/>
    </location>
</feature>
<dbReference type="InterPro" id="IPR036779">
    <property type="entry name" value="LysM_dom_sf"/>
</dbReference>
<dbReference type="PANTHER" id="PTHR33734:SF22">
    <property type="entry name" value="MEMBRANE-BOUND LYTIC MUREIN TRANSGLYCOSYLASE D"/>
    <property type="match status" value="1"/>
</dbReference>
<protein>
    <submittedName>
        <fullName evidence="3">LysM peptidoglycan-binding domain-containing protein</fullName>
    </submittedName>
</protein>
<proteinExistence type="predicted"/>
<organism evidence="3 4">
    <name type="scientific">Candidatus Enterocola intestinipullorum</name>
    <dbReference type="NCBI Taxonomy" id="2840783"/>
    <lineage>
        <taxon>Bacteria</taxon>
        <taxon>Pseudomonadati</taxon>
        <taxon>Bacteroidota</taxon>
        <taxon>Bacteroidia</taxon>
        <taxon>Bacteroidales</taxon>
        <taxon>Candidatus Enterocola</taxon>
    </lineage>
</organism>
<dbReference type="CDD" id="cd00118">
    <property type="entry name" value="LysM"/>
    <property type="match status" value="2"/>
</dbReference>
<evidence type="ECO:0000256" key="1">
    <source>
        <dbReference type="SAM" id="SignalP"/>
    </source>
</evidence>
<dbReference type="Gene3D" id="3.10.350.10">
    <property type="entry name" value="LysM domain"/>
    <property type="match status" value="2"/>
</dbReference>
<dbReference type="Pfam" id="PF01476">
    <property type="entry name" value="LysM"/>
    <property type="match status" value="2"/>
</dbReference>
<dbReference type="SMART" id="SM00257">
    <property type="entry name" value="LysM"/>
    <property type="match status" value="2"/>
</dbReference>
<reference evidence="3" key="2">
    <citation type="journal article" date="2021" name="PeerJ">
        <title>Extensive microbial diversity within the chicken gut microbiome revealed by metagenomics and culture.</title>
        <authorList>
            <person name="Gilroy R."/>
            <person name="Ravi A."/>
            <person name="Getino M."/>
            <person name="Pursley I."/>
            <person name="Horton D.L."/>
            <person name="Alikhan N.F."/>
            <person name="Baker D."/>
            <person name="Gharbi K."/>
            <person name="Hall N."/>
            <person name="Watson M."/>
            <person name="Adriaenssens E.M."/>
            <person name="Foster-Nyarko E."/>
            <person name="Jarju S."/>
            <person name="Secka A."/>
            <person name="Antonio M."/>
            <person name="Oren A."/>
            <person name="Chaudhuri R.R."/>
            <person name="La Ragione R."/>
            <person name="Hildebrand F."/>
            <person name="Pallen M.J."/>
        </authorList>
    </citation>
    <scope>NUCLEOTIDE SEQUENCE</scope>
    <source>
        <strain evidence="3">D3-1215</strain>
    </source>
</reference>
<dbReference type="EMBL" id="JADIMR010000088">
    <property type="protein sequence ID" value="MBO8447272.1"/>
    <property type="molecule type" value="Genomic_DNA"/>
</dbReference>
<dbReference type="PROSITE" id="PS51782">
    <property type="entry name" value="LYSM"/>
    <property type="match status" value="1"/>
</dbReference>
<dbReference type="InterPro" id="IPR018392">
    <property type="entry name" value="LysM"/>
</dbReference>
<dbReference type="Gene3D" id="3.40.50.2300">
    <property type="match status" value="2"/>
</dbReference>
<dbReference type="SUPFAM" id="SSF53822">
    <property type="entry name" value="Periplasmic binding protein-like I"/>
    <property type="match status" value="1"/>
</dbReference>
<comment type="caution">
    <text evidence="3">The sequence shown here is derived from an EMBL/GenBank/DDBJ whole genome shotgun (WGS) entry which is preliminary data.</text>
</comment>
<evidence type="ECO:0000259" key="2">
    <source>
        <dbReference type="PROSITE" id="PS51782"/>
    </source>
</evidence>
<dbReference type="Proteomes" id="UP000823637">
    <property type="component" value="Unassembled WGS sequence"/>
</dbReference>
<dbReference type="SUPFAM" id="SSF54106">
    <property type="entry name" value="LysM domain"/>
    <property type="match status" value="2"/>
</dbReference>
<reference evidence="3" key="1">
    <citation type="submission" date="2020-10" db="EMBL/GenBank/DDBJ databases">
        <authorList>
            <person name="Gilroy R."/>
        </authorList>
    </citation>
    <scope>NUCLEOTIDE SEQUENCE</scope>
    <source>
        <strain evidence="3">D3-1215</strain>
    </source>
</reference>
<feature type="chain" id="PRO_5038681162" evidence="1">
    <location>
        <begin position="24"/>
        <end position="588"/>
    </location>
</feature>